<dbReference type="InterPro" id="IPR003777">
    <property type="entry name" value="XdhC_CoxI"/>
</dbReference>
<evidence type="ECO:0000313" key="3">
    <source>
        <dbReference type="EMBL" id="KUK83977.1"/>
    </source>
</evidence>
<dbReference type="Pfam" id="PF02625">
    <property type="entry name" value="XdhC_CoxI"/>
    <property type="match status" value="1"/>
</dbReference>
<name>A0A117M4K3_9FIRM</name>
<gene>
    <name evidence="3" type="ORF">XD97_0063</name>
</gene>
<evidence type="ECO:0000259" key="1">
    <source>
        <dbReference type="Pfam" id="PF02625"/>
    </source>
</evidence>
<dbReference type="Gene3D" id="3.40.50.720">
    <property type="entry name" value="NAD(P)-binding Rossmann-like Domain"/>
    <property type="match status" value="1"/>
</dbReference>
<dbReference type="Proteomes" id="UP000054705">
    <property type="component" value="Unassembled WGS sequence"/>
</dbReference>
<dbReference type="PANTHER" id="PTHR30388">
    <property type="entry name" value="ALDEHYDE OXIDOREDUCTASE MOLYBDENUM COFACTOR ASSEMBLY PROTEIN"/>
    <property type="match status" value="1"/>
</dbReference>
<proteinExistence type="predicted"/>
<dbReference type="PANTHER" id="PTHR30388:SF6">
    <property type="entry name" value="XANTHINE DEHYDROGENASE SUBUNIT A-RELATED"/>
    <property type="match status" value="1"/>
</dbReference>
<comment type="caution">
    <text evidence="3">The sequence shown here is derived from an EMBL/GenBank/DDBJ whole genome shotgun (WGS) entry which is preliminary data.</text>
</comment>
<feature type="domain" description="XdhC- CoxI" evidence="1">
    <location>
        <begin position="143"/>
        <end position="207"/>
    </location>
</feature>
<accession>A0A117M4K3</accession>
<sequence length="242" mass="25960">MQERFPGADALICCSFSDIEKILTPGRGSSAIIITRGHEHDLECLRKLIKYPLDYLGMIGTKRKINMARKKLIEENIDIKNINQVHMPSGLDIGAQMPEETAVSIAAEMIKVSRRGGGTCANMKGFPSAVDREVLQKTVKAAQHEVPAALATIIKTSGSTPRKTGARMLIYGDGDIWGTIGGGRGESEVRLAALGVIDEVKPRLHRVSMNTGPAALGGMSCGGTMEVFIEPVSTFKQIIDGG</sequence>
<dbReference type="EMBL" id="LGGS01000009">
    <property type="protein sequence ID" value="KUK83977.1"/>
    <property type="molecule type" value="Genomic_DNA"/>
</dbReference>
<dbReference type="InterPro" id="IPR052698">
    <property type="entry name" value="MoCofactor_Util/Proc"/>
</dbReference>
<reference evidence="4" key="1">
    <citation type="journal article" date="2015" name="MBio">
        <title>Genome-Resolved Metagenomic Analysis Reveals Roles for Candidate Phyla and Other Microbial Community Members in Biogeochemical Transformations in Oil Reservoirs.</title>
        <authorList>
            <person name="Hu P."/>
            <person name="Tom L."/>
            <person name="Singh A."/>
            <person name="Thomas B.C."/>
            <person name="Baker B.J."/>
            <person name="Piceno Y.M."/>
            <person name="Andersen G.L."/>
            <person name="Banfield J.F."/>
        </authorList>
    </citation>
    <scope>NUCLEOTIDE SEQUENCE [LARGE SCALE GENOMIC DNA]</scope>
</reference>
<organism evidence="3 4">
    <name type="scientific">Pelotomaculum thermopropionicum</name>
    <dbReference type="NCBI Taxonomy" id="110500"/>
    <lineage>
        <taxon>Bacteria</taxon>
        <taxon>Bacillati</taxon>
        <taxon>Bacillota</taxon>
        <taxon>Clostridia</taxon>
        <taxon>Eubacteriales</taxon>
        <taxon>Desulfotomaculaceae</taxon>
        <taxon>Pelotomaculum</taxon>
    </lineage>
</organism>
<feature type="domain" description="XdhC Rossmann" evidence="2">
    <location>
        <begin position="2"/>
        <end position="109"/>
    </location>
</feature>
<dbReference type="Pfam" id="PF13478">
    <property type="entry name" value="XdhC_C"/>
    <property type="match status" value="1"/>
</dbReference>
<dbReference type="InterPro" id="IPR027051">
    <property type="entry name" value="XdhC_Rossmann_dom"/>
</dbReference>
<dbReference type="AlphaFoldDB" id="A0A117M4K3"/>
<protein>
    <submittedName>
        <fullName evidence="3">Xanthine and CO dehydrogenases maturation factor</fullName>
    </submittedName>
</protein>
<evidence type="ECO:0000259" key="2">
    <source>
        <dbReference type="Pfam" id="PF13478"/>
    </source>
</evidence>
<evidence type="ECO:0000313" key="4">
    <source>
        <dbReference type="Proteomes" id="UP000054705"/>
    </source>
</evidence>